<reference evidence="1" key="1">
    <citation type="submission" date="2014-11" db="EMBL/GenBank/DDBJ databases">
        <authorList>
            <person name="Amaro Gonzalez C."/>
        </authorList>
    </citation>
    <scope>NUCLEOTIDE SEQUENCE</scope>
</reference>
<dbReference type="AlphaFoldDB" id="A0A0E9TGU9"/>
<name>A0A0E9TGU9_ANGAN</name>
<sequence length="33" mass="4068">MRYQIMQNALCNAMYTIHCEELGMYSTPIRLWW</sequence>
<reference evidence="1" key="2">
    <citation type="journal article" date="2015" name="Fish Shellfish Immunol.">
        <title>Early steps in the European eel (Anguilla anguilla)-Vibrio vulnificus interaction in the gills: Role of the RtxA13 toxin.</title>
        <authorList>
            <person name="Callol A."/>
            <person name="Pajuelo D."/>
            <person name="Ebbesson L."/>
            <person name="Teles M."/>
            <person name="MacKenzie S."/>
            <person name="Amaro C."/>
        </authorList>
    </citation>
    <scope>NUCLEOTIDE SEQUENCE</scope>
</reference>
<proteinExistence type="predicted"/>
<protein>
    <submittedName>
        <fullName evidence="1">Uncharacterized protein</fullName>
    </submittedName>
</protein>
<dbReference type="EMBL" id="GBXM01055781">
    <property type="protein sequence ID" value="JAH52796.1"/>
    <property type="molecule type" value="Transcribed_RNA"/>
</dbReference>
<evidence type="ECO:0000313" key="1">
    <source>
        <dbReference type="EMBL" id="JAH52796.1"/>
    </source>
</evidence>
<accession>A0A0E9TGU9</accession>
<organism evidence="1">
    <name type="scientific">Anguilla anguilla</name>
    <name type="common">European freshwater eel</name>
    <name type="synonym">Muraena anguilla</name>
    <dbReference type="NCBI Taxonomy" id="7936"/>
    <lineage>
        <taxon>Eukaryota</taxon>
        <taxon>Metazoa</taxon>
        <taxon>Chordata</taxon>
        <taxon>Craniata</taxon>
        <taxon>Vertebrata</taxon>
        <taxon>Euteleostomi</taxon>
        <taxon>Actinopterygii</taxon>
        <taxon>Neopterygii</taxon>
        <taxon>Teleostei</taxon>
        <taxon>Anguilliformes</taxon>
        <taxon>Anguillidae</taxon>
        <taxon>Anguilla</taxon>
    </lineage>
</organism>